<dbReference type="AlphaFoldDB" id="A0A4Y2BU40"/>
<reference evidence="1 2" key="1">
    <citation type="journal article" date="2019" name="Sci. Rep.">
        <title>Orb-weaving spider Araneus ventricosus genome elucidates the spidroin gene catalogue.</title>
        <authorList>
            <person name="Kono N."/>
            <person name="Nakamura H."/>
            <person name="Ohtoshi R."/>
            <person name="Moran D.A.P."/>
            <person name="Shinohara A."/>
            <person name="Yoshida Y."/>
            <person name="Fujiwara M."/>
            <person name="Mori M."/>
            <person name="Tomita M."/>
            <person name="Arakawa K."/>
        </authorList>
    </citation>
    <scope>NUCLEOTIDE SEQUENCE [LARGE SCALE GENOMIC DNA]</scope>
</reference>
<keyword evidence="2" id="KW-1185">Reference proteome</keyword>
<evidence type="ECO:0000313" key="1">
    <source>
        <dbReference type="EMBL" id="GBL94634.1"/>
    </source>
</evidence>
<sequence length="240" mass="27318">MEKGSKFRLRSRVNLKRVVHSIGRDLDIFIAKIARKYHWPIEGFGEWKHHILMEAKHSVNINKRKIINRACFNSTNIPLAITCDVYFNDEIGCIFCKRNKKSEDGAGKVQLVQHEQPRNFEPCSDDGETHELAPPSTGFSTAAAEGRLTYDVRVNVYQVRIHGSSVVDFDFEPGTPRPRSRDLATTSLQYPQALAPHQPISTIAREILHIWSSLTTEVVIFWVKGQDLRSHPPLSSWTST</sequence>
<dbReference type="EMBL" id="BGPR01000104">
    <property type="protein sequence ID" value="GBL94634.1"/>
    <property type="molecule type" value="Genomic_DNA"/>
</dbReference>
<name>A0A4Y2BU40_ARAVE</name>
<proteinExistence type="predicted"/>
<comment type="caution">
    <text evidence="1">The sequence shown here is derived from an EMBL/GenBank/DDBJ whole genome shotgun (WGS) entry which is preliminary data.</text>
</comment>
<dbReference type="Proteomes" id="UP000499080">
    <property type="component" value="Unassembled WGS sequence"/>
</dbReference>
<gene>
    <name evidence="1" type="ORF">AVEN_83956_1</name>
</gene>
<organism evidence="1 2">
    <name type="scientific">Araneus ventricosus</name>
    <name type="common">Orbweaver spider</name>
    <name type="synonym">Epeira ventricosa</name>
    <dbReference type="NCBI Taxonomy" id="182803"/>
    <lineage>
        <taxon>Eukaryota</taxon>
        <taxon>Metazoa</taxon>
        <taxon>Ecdysozoa</taxon>
        <taxon>Arthropoda</taxon>
        <taxon>Chelicerata</taxon>
        <taxon>Arachnida</taxon>
        <taxon>Araneae</taxon>
        <taxon>Araneomorphae</taxon>
        <taxon>Entelegynae</taxon>
        <taxon>Araneoidea</taxon>
        <taxon>Araneidae</taxon>
        <taxon>Araneus</taxon>
    </lineage>
</organism>
<protein>
    <submittedName>
        <fullName evidence="1">Uncharacterized protein</fullName>
    </submittedName>
</protein>
<evidence type="ECO:0000313" key="2">
    <source>
        <dbReference type="Proteomes" id="UP000499080"/>
    </source>
</evidence>
<accession>A0A4Y2BU40</accession>